<dbReference type="GO" id="GO:0016810">
    <property type="term" value="F:hydrolase activity, acting on carbon-nitrogen (but not peptide) bonds"/>
    <property type="evidence" value="ECO:0007669"/>
    <property type="project" value="InterPro"/>
</dbReference>
<reference evidence="14 15" key="1">
    <citation type="submission" date="2020-07" db="EMBL/GenBank/DDBJ databases">
        <title>Comparative genomics of pyrophilous fungi reveals a link between fire events and developmental genes.</title>
        <authorList>
            <consortium name="DOE Joint Genome Institute"/>
            <person name="Steindorff A.S."/>
            <person name="Carver A."/>
            <person name="Calhoun S."/>
            <person name="Stillman K."/>
            <person name="Liu H."/>
            <person name="Lipzen A."/>
            <person name="Pangilinan J."/>
            <person name="Labutti K."/>
            <person name="Bruns T.D."/>
            <person name="Grigoriev I.V."/>
        </authorList>
    </citation>
    <scope>NUCLEOTIDE SEQUENCE [LARGE SCALE GENOMIC DNA]</scope>
    <source>
        <strain evidence="14 15">CBS 144469</strain>
    </source>
</reference>
<accession>A0A8H6M8S4</accession>
<evidence type="ECO:0000256" key="9">
    <source>
        <dbReference type="ARBA" id="ARBA00023277"/>
    </source>
</evidence>
<dbReference type="Gene3D" id="3.20.20.370">
    <property type="entry name" value="Glycoside hydrolase/deacetylase"/>
    <property type="match status" value="1"/>
</dbReference>
<dbReference type="EMBL" id="JACGCI010000030">
    <property type="protein sequence ID" value="KAF6755342.1"/>
    <property type="molecule type" value="Genomic_DNA"/>
</dbReference>
<evidence type="ECO:0000256" key="12">
    <source>
        <dbReference type="SAM" id="SignalP"/>
    </source>
</evidence>
<evidence type="ECO:0000256" key="6">
    <source>
        <dbReference type="ARBA" id="ARBA00022729"/>
    </source>
</evidence>
<dbReference type="InterPro" id="IPR011330">
    <property type="entry name" value="Glyco_hydro/deAcase_b/a-brl"/>
</dbReference>
<keyword evidence="10" id="KW-0449">Lipoprotein</keyword>
<evidence type="ECO:0000256" key="10">
    <source>
        <dbReference type="ARBA" id="ARBA00023288"/>
    </source>
</evidence>
<gene>
    <name evidence="14" type="ORF">DFP72DRAFT_896522</name>
</gene>
<feature type="chain" id="PRO_5034210085" evidence="12">
    <location>
        <begin position="20"/>
        <end position="259"/>
    </location>
</feature>
<evidence type="ECO:0000256" key="3">
    <source>
        <dbReference type="ARBA" id="ARBA00022475"/>
    </source>
</evidence>
<evidence type="ECO:0000256" key="11">
    <source>
        <dbReference type="ARBA" id="ARBA00023316"/>
    </source>
</evidence>
<dbReference type="PANTHER" id="PTHR46471">
    <property type="entry name" value="CHITIN DEACETYLASE"/>
    <property type="match status" value="1"/>
</dbReference>
<keyword evidence="6 12" id="KW-0732">Signal</keyword>
<dbReference type="GO" id="GO:0046872">
    <property type="term" value="F:metal ion binding"/>
    <property type="evidence" value="ECO:0007669"/>
    <property type="project" value="UniProtKB-KW"/>
</dbReference>
<comment type="cofactor">
    <cofactor evidence="1">
        <name>Co(2+)</name>
        <dbReference type="ChEBI" id="CHEBI:48828"/>
    </cofactor>
</comment>
<keyword evidence="5" id="KW-0479">Metal-binding</keyword>
<dbReference type="OrthoDB" id="2125469at2759"/>
<evidence type="ECO:0000256" key="7">
    <source>
        <dbReference type="ARBA" id="ARBA00022801"/>
    </source>
</evidence>
<dbReference type="Pfam" id="PF01522">
    <property type="entry name" value="Polysacc_deac_1"/>
    <property type="match status" value="1"/>
</dbReference>
<feature type="signal peptide" evidence="12">
    <location>
        <begin position="1"/>
        <end position="19"/>
    </location>
</feature>
<evidence type="ECO:0000256" key="1">
    <source>
        <dbReference type="ARBA" id="ARBA00001941"/>
    </source>
</evidence>
<evidence type="ECO:0000313" key="14">
    <source>
        <dbReference type="EMBL" id="KAF6755342.1"/>
    </source>
</evidence>
<keyword evidence="4" id="KW-0336">GPI-anchor</keyword>
<organism evidence="14 15">
    <name type="scientific">Ephemerocybe angulata</name>
    <dbReference type="NCBI Taxonomy" id="980116"/>
    <lineage>
        <taxon>Eukaryota</taxon>
        <taxon>Fungi</taxon>
        <taxon>Dikarya</taxon>
        <taxon>Basidiomycota</taxon>
        <taxon>Agaricomycotina</taxon>
        <taxon>Agaricomycetes</taxon>
        <taxon>Agaricomycetidae</taxon>
        <taxon>Agaricales</taxon>
        <taxon>Agaricineae</taxon>
        <taxon>Psathyrellaceae</taxon>
        <taxon>Ephemerocybe</taxon>
    </lineage>
</organism>
<dbReference type="PANTHER" id="PTHR46471:SF2">
    <property type="entry name" value="CHITIN DEACETYLASE-RELATED"/>
    <property type="match status" value="1"/>
</dbReference>
<dbReference type="InterPro" id="IPR002509">
    <property type="entry name" value="NODB_dom"/>
</dbReference>
<comment type="subcellular location">
    <subcellularLocation>
        <location evidence="2">Cell membrane</location>
        <topology evidence="2">Lipid-anchor</topology>
        <topology evidence="2">GPI-anchor</topology>
    </subcellularLocation>
</comment>
<dbReference type="AlphaFoldDB" id="A0A8H6M8S4"/>
<feature type="domain" description="NodB homology" evidence="13">
    <location>
        <begin position="46"/>
        <end position="230"/>
    </location>
</feature>
<evidence type="ECO:0000313" key="15">
    <source>
        <dbReference type="Proteomes" id="UP000521943"/>
    </source>
</evidence>
<dbReference type="PROSITE" id="PS51677">
    <property type="entry name" value="NODB"/>
    <property type="match status" value="1"/>
</dbReference>
<name>A0A8H6M8S4_9AGAR</name>
<evidence type="ECO:0000256" key="5">
    <source>
        <dbReference type="ARBA" id="ARBA00022723"/>
    </source>
</evidence>
<dbReference type="GO" id="GO:0005886">
    <property type="term" value="C:plasma membrane"/>
    <property type="evidence" value="ECO:0007669"/>
    <property type="project" value="UniProtKB-SubCell"/>
</dbReference>
<dbReference type="GO" id="GO:0098552">
    <property type="term" value="C:side of membrane"/>
    <property type="evidence" value="ECO:0007669"/>
    <property type="project" value="UniProtKB-KW"/>
</dbReference>
<keyword evidence="3" id="KW-1003">Cell membrane</keyword>
<comment type="caution">
    <text evidence="14">The sequence shown here is derived from an EMBL/GenBank/DDBJ whole genome shotgun (WGS) entry which is preliminary data.</text>
</comment>
<keyword evidence="8" id="KW-0472">Membrane</keyword>
<evidence type="ECO:0000256" key="8">
    <source>
        <dbReference type="ARBA" id="ARBA00023136"/>
    </source>
</evidence>
<protein>
    <submittedName>
        <fullName evidence="14">Chitin deacetylase</fullName>
    </submittedName>
</protein>
<dbReference type="SUPFAM" id="SSF88713">
    <property type="entry name" value="Glycoside hydrolase/deacetylase"/>
    <property type="match status" value="1"/>
</dbReference>
<evidence type="ECO:0000256" key="2">
    <source>
        <dbReference type="ARBA" id="ARBA00004609"/>
    </source>
</evidence>
<dbReference type="GO" id="GO:0071555">
    <property type="term" value="P:cell wall organization"/>
    <property type="evidence" value="ECO:0007669"/>
    <property type="project" value="UniProtKB-KW"/>
</dbReference>
<dbReference type="GO" id="GO:0005975">
    <property type="term" value="P:carbohydrate metabolic process"/>
    <property type="evidence" value="ECO:0007669"/>
    <property type="project" value="InterPro"/>
</dbReference>
<keyword evidence="7" id="KW-0378">Hydrolase</keyword>
<keyword evidence="11" id="KW-0961">Cell wall biogenesis/degradation</keyword>
<keyword evidence="4" id="KW-0325">Glycoprotein</keyword>
<sequence length="259" mass="28908">MFTQKFLVALLLAASLVSASVLRFGLDKRIKKRAPGDVITKCTVNNTVALTFDDGPYIWLNEIVDTLNAANAKGTFFFNGDNFGCIYDEAMTARVKYAYDHGHQMASHTWRHLHLNTLNEHQLHVEMWAVEEAIYRITGVYVAFTRPPFGEYNALVQQVAAARGQTLANWDFDSRDAAGASMAQTLGAYTNLIGSRPPTILTLNHEVNPDTPRDLPNIIRELQAAGYQLVTLAECLGQEPYQFVSPPQVRDASWTCGRR</sequence>
<dbReference type="Proteomes" id="UP000521943">
    <property type="component" value="Unassembled WGS sequence"/>
</dbReference>
<keyword evidence="9" id="KW-0119">Carbohydrate metabolism</keyword>
<evidence type="ECO:0000256" key="4">
    <source>
        <dbReference type="ARBA" id="ARBA00022622"/>
    </source>
</evidence>
<evidence type="ECO:0000259" key="13">
    <source>
        <dbReference type="PROSITE" id="PS51677"/>
    </source>
</evidence>
<keyword evidence="15" id="KW-1185">Reference proteome</keyword>
<proteinExistence type="predicted"/>